<accession>A0ABW5K9R8</accession>
<dbReference type="Pfam" id="PF18939">
    <property type="entry name" value="DUF5686"/>
    <property type="match status" value="1"/>
</dbReference>
<sequence>MQLYVDEFMKRNSQFRYRFIQKTKILVFLLLGTFAFSQTKISGSVVDAVNGKPLSGVEIFINNKEKPELLTTSSNFTIVSDSGITTATFIKKNYKTEVLNFSNARFENLSLKMQPENVAQIQEVVLSGINKKKFKNKKDNPAYAIMQEVWKRKRTNGLANYNDYQFKEYEKIEIGLNNIDSAFMQKKIFNQLEFVFDYADSANYDKKLTLPVFFNETIFKTYGKNTPEKRENKLIIANKFSGFSNNELIAATAKNQFKDVNIYDNTLNFFNIGFPSPAGTDGFSNYEYELADSLSVNGTECFLIKYLPKRKEMLAFQGSLYISKDTYNIVKSTQKSTNKINVNFVNGIYMELEYDTSNDEVFLPKKTYTELEMSIFNKKKDSKGVLFKRTDIYSDYLFNQNFSDSFLMPKDQTLSDENLTKTDEFWEKERVEPLEEDEKKVYTMVNQLESVPKFKRIVKTVEILQSGYINAWKAIDFGDVFSVYGHNDVEGDRIRVGARTYFSPNDLWRIEGYSAYGFKDKKWKYGAEARYMFNRESRSTIGFGSRNDVMQLGAQLTNDDGIMTRSFASSSVFSSGSNISLSSVKQNNLFFSFEPIKNFQVRMDASTQQIKSANPAQFNLDFYKNGMLKSEVNDFHTTFSLMAQPGAKYSQYGVDRYAFTTLSPTFVLKFTHGFENVLNGDFDYNKLQFLYAQPIILGNFGRTNLNFEAGKNFNTVPLALQNIIPGNQSYSLVSNTFALLKYYEFVADAYTTLHFEHHFQGKILSYLPLIKKLKLREVIFWRGAYGTLSDASKNINFENQKYSAPDQQIYYEYGFGLENIGFGNLKILRVDFNWRGNYLDRPDVSKFGVKFGLQMNF</sequence>
<dbReference type="EMBL" id="JBHULG010000002">
    <property type="protein sequence ID" value="MFD2545609.1"/>
    <property type="molecule type" value="Genomic_DNA"/>
</dbReference>
<dbReference type="InterPro" id="IPR043741">
    <property type="entry name" value="DUF5686"/>
</dbReference>
<gene>
    <name evidence="1" type="ORF">ACFSO8_09065</name>
</gene>
<evidence type="ECO:0000313" key="2">
    <source>
        <dbReference type="Proteomes" id="UP001597394"/>
    </source>
</evidence>
<protein>
    <submittedName>
        <fullName evidence="1">DUF5686 family protein</fullName>
    </submittedName>
</protein>
<reference evidence="2" key="1">
    <citation type="journal article" date="2019" name="Int. J. Syst. Evol. Microbiol.">
        <title>The Global Catalogue of Microorganisms (GCM) 10K type strain sequencing project: providing services to taxonomists for standard genome sequencing and annotation.</title>
        <authorList>
            <consortium name="The Broad Institute Genomics Platform"/>
            <consortium name="The Broad Institute Genome Sequencing Center for Infectious Disease"/>
            <person name="Wu L."/>
            <person name="Ma J."/>
        </authorList>
    </citation>
    <scope>NUCLEOTIDE SEQUENCE [LARGE SCALE GENOMIC DNA]</scope>
    <source>
        <strain evidence="2">KCTC 52204</strain>
    </source>
</reference>
<keyword evidence="2" id="KW-1185">Reference proteome</keyword>
<organism evidence="1 2">
    <name type="scientific">Kaistella montana</name>
    <dbReference type="NCBI Taxonomy" id="1849733"/>
    <lineage>
        <taxon>Bacteria</taxon>
        <taxon>Pseudomonadati</taxon>
        <taxon>Bacteroidota</taxon>
        <taxon>Flavobacteriia</taxon>
        <taxon>Flavobacteriales</taxon>
        <taxon>Weeksellaceae</taxon>
        <taxon>Chryseobacterium group</taxon>
        <taxon>Kaistella</taxon>
    </lineage>
</organism>
<name>A0ABW5K9R8_9FLAO</name>
<dbReference type="RefSeq" id="WP_255929995.1">
    <property type="nucleotide sequence ID" value="NZ_JANFQP010000002.1"/>
</dbReference>
<dbReference type="Proteomes" id="UP001597394">
    <property type="component" value="Unassembled WGS sequence"/>
</dbReference>
<proteinExistence type="predicted"/>
<evidence type="ECO:0000313" key="1">
    <source>
        <dbReference type="EMBL" id="MFD2545609.1"/>
    </source>
</evidence>
<comment type="caution">
    <text evidence="1">The sequence shown here is derived from an EMBL/GenBank/DDBJ whole genome shotgun (WGS) entry which is preliminary data.</text>
</comment>